<feature type="region of interest" description="Disordered" evidence="1">
    <location>
        <begin position="291"/>
        <end position="316"/>
    </location>
</feature>
<evidence type="ECO:0000313" key="3">
    <source>
        <dbReference type="Proteomes" id="UP000548582"/>
    </source>
</evidence>
<dbReference type="InterPro" id="IPR027417">
    <property type="entry name" value="P-loop_NTPase"/>
</dbReference>
<keyword evidence="3" id="KW-1185">Reference proteome</keyword>
<evidence type="ECO:0000256" key="1">
    <source>
        <dbReference type="SAM" id="MobiDB-lite"/>
    </source>
</evidence>
<organism evidence="2 3">
    <name type="scientific">Neoroseomonas marina</name>
    <dbReference type="NCBI Taxonomy" id="1232220"/>
    <lineage>
        <taxon>Bacteria</taxon>
        <taxon>Pseudomonadati</taxon>
        <taxon>Pseudomonadota</taxon>
        <taxon>Alphaproteobacteria</taxon>
        <taxon>Acetobacterales</taxon>
        <taxon>Acetobacteraceae</taxon>
        <taxon>Neoroseomonas</taxon>
    </lineage>
</organism>
<protein>
    <submittedName>
        <fullName evidence="2">Uncharacterized protein</fullName>
    </submittedName>
</protein>
<sequence>MTAYKLKWRPPGAVAARFVAHRPPVDPAAIPLDILRGPIAGGKSVASMVRVFTHMMEQTPGPNGWRHTRWAVIRNTNPQLEMTTIKTWLEWFPEEHFGKLRWAKPFKHDFVFPPARVKSEVWFVPLDDLAQVRNLLSLELNTQRADALSMAEPHLEPFVPHVWVKDRVREGREKLIGIVGDFWHAQAGHTWADAAIRAEVAVSHLMGEAVHETLERVLFRHLRLGGLAPDLSADRAKALAQPVVEAMRRRSPGRVAKEIASAFGARLDPVDKAGIPQLVRDALAQAGVRGQVPQSPSQSTALGLAPGALPPPKPGAPDALDRLIGEIVDVSKSAQGDRWADFNRPGHARQRTIDVPTERIAEFLDLSQRTGGLQYARRIGASIEMSRQFGDPSMLGELSRRRADACATAAKCMVISCLGVRCAGHADARKPARDGACAG</sequence>
<comment type="caution">
    <text evidence="2">The sequence shown here is derived from an EMBL/GenBank/DDBJ whole genome shotgun (WGS) entry which is preliminary data.</text>
</comment>
<evidence type="ECO:0000313" key="2">
    <source>
        <dbReference type="EMBL" id="NMJ44307.1"/>
    </source>
</evidence>
<dbReference type="Proteomes" id="UP000548582">
    <property type="component" value="Unassembled WGS sequence"/>
</dbReference>
<reference evidence="2 3" key="1">
    <citation type="submission" date="2020-03" db="EMBL/GenBank/DDBJ databases">
        <authorList>
            <person name="Sun Q."/>
        </authorList>
    </citation>
    <scope>NUCLEOTIDE SEQUENCE [LARGE SCALE GENOMIC DNA]</scope>
    <source>
        <strain evidence="2 3">JC162</strain>
    </source>
</reference>
<dbReference type="AlphaFoldDB" id="A0A848ELS0"/>
<accession>A0A848ELS0</accession>
<dbReference type="RefSeq" id="WP_170056487.1">
    <property type="nucleotide sequence ID" value="NZ_JABBKX010000014.1"/>
</dbReference>
<dbReference type="EMBL" id="JABBKX010000014">
    <property type="protein sequence ID" value="NMJ44307.1"/>
    <property type="molecule type" value="Genomic_DNA"/>
</dbReference>
<proteinExistence type="predicted"/>
<dbReference type="Gene3D" id="3.40.50.300">
    <property type="entry name" value="P-loop containing nucleotide triphosphate hydrolases"/>
    <property type="match status" value="1"/>
</dbReference>
<name>A0A848ELS0_9PROT</name>
<gene>
    <name evidence="2" type="ORF">GWK16_23875</name>
</gene>